<feature type="compositionally biased region" description="Acidic residues" evidence="1">
    <location>
        <begin position="243"/>
        <end position="252"/>
    </location>
</feature>
<gene>
    <name evidence="2" type="ORF">PCOR1329_LOCUS54781</name>
</gene>
<accession>A0ABN9V7U4</accession>
<protein>
    <submittedName>
        <fullName evidence="2">Uncharacterized protein</fullName>
    </submittedName>
</protein>
<feature type="region of interest" description="Disordered" evidence="1">
    <location>
        <begin position="225"/>
        <end position="252"/>
    </location>
</feature>
<organism evidence="2 3">
    <name type="scientific">Prorocentrum cordatum</name>
    <dbReference type="NCBI Taxonomy" id="2364126"/>
    <lineage>
        <taxon>Eukaryota</taxon>
        <taxon>Sar</taxon>
        <taxon>Alveolata</taxon>
        <taxon>Dinophyceae</taxon>
        <taxon>Prorocentrales</taxon>
        <taxon>Prorocentraceae</taxon>
        <taxon>Prorocentrum</taxon>
    </lineage>
</organism>
<reference evidence="2" key="1">
    <citation type="submission" date="2023-10" db="EMBL/GenBank/DDBJ databases">
        <authorList>
            <person name="Chen Y."/>
            <person name="Shah S."/>
            <person name="Dougan E. K."/>
            <person name="Thang M."/>
            <person name="Chan C."/>
        </authorList>
    </citation>
    <scope>NUCLEOTIDE SEQUENCE [LARGE SCALE GENOMIC DNA]</scope>
</reference>
<sequence length="252" mass="27640">MDGQQAVEPKKNDEAEGEEEADEEQAAAKDIADEEGGGDDQQDSTEMGISKDRILARIREFLEYSDVISDQELLRMVDFLHQGLKGMTEQTKDLDLVNLSDFCTACCTNEPLSFDSLVQLFDKDRKTGVLERIFVDDDISAVHHAASRGNLNRGASLMTMTAGKTQGGIAHSNLNRLLTDVQALVTKVTDAEVRARDAGREVDLDDDTMDLLGEDTEAGAFTFPEPLQASHRESCTVTKVDPEEPSEEIGKS</sequence>
<evidence type="ECO:0000256" key="1">
    <source>
        <dbReference type="SAM" id="MobiDB-lite"/>
    </source>
</evidence>
<keyword evidence="3" id="KW-1185">Reference proteome</keyword>
<dbReference type="Proteomes" id="UP001189429">
    <property type="component" value="Unassembled WGS sequence"/>
</dbReference>
<feature type="compositionally biased region" description="Acidic residues" evidence="1">
    <location>
        <begin position="15"/>
        <end position="25"/>
    </location>
</feature>
<dbReference type="EMBL" id="CAUYUJ010016700">
    <property type="protein sequence ID" value="CAK0867972.1"/>
    <property type="molecule type" value="Genomic_DNA"/>
</dbReference>
<proteinExistence type="predicted"/>
<feature type="compositionally biased region" description="Acidic residues" evidence="1">
    <location>
        <begin position="32"/>
        <end position="43"/>
    </location>
</feature>
<comment type="caution">
    <text evidence="2">The sequence shown here is derived from an EMBL/GenBank/DDBJ whole genome shotgun (WGS) entry which is preliminary data.</text>
</comment>
<evidence type="ECO:0000313" key="2">
    <source>
        <dbReference type="EMBL" id="CAK0867972.1"/>
    </source>
</evidence>
<evidence type="ECO:0000313" key="3">
    <source>
        <dbReference type="Proteomes" id="UP001189429"/>
    </source>
</evidence>
<name>A0ABN9V7U4_9DINO</name>
<feature type="region of interest" description="Disordered" evidence="1">
    <location>
        <begin position="1"/>
        <end position="48"/>
    </location>
</feature>